<keyword evidence="4" id="KW-0560">Oxidoreductase</keyword>
<comment type="cofactor">
    <cofactor evidence="1">
        <name>[4Fe-4S] cluster</name>
        <dbReference type="ChEBI" id="CHEBI:49883"/>
    </cofactor>
</comment>
<dbReference type="PANTHER" id="PTHR30454:SF0">
    <property type="entry name" value="4-HYDROXY-3-METHYLBUT-2-EN-1-YL DIPHOSPHATE SYNTHASE (FERREDOXIN), CHLOROPLASTIC"/>
    <property type="match status" value="1"/>
</dbReference>
<organism evidence="11 12">
    <name type="scientific">Eleusine coracana subsp. coracana</name>
    <dbReference type="NCBI Taxonomy" id="191504"/>
    <lineage>
        <taxon>Eukaryota</taxon>
        <taxon>Viridiplantae</taxon>
        <taxon>Streptophyta</taxon>
        <taxon>Embryophyta</taxon>
        <taxon>Tracheophyta</taxon>
        <taxon>Spermatophyta</taxon>
        <taxon>Magnoliopsida</taxon>
        <taxon>Liliopsida</taxon>
        <taxon>Poales</taxon>
        <taxon>Poaceae</taxon>
        <taxon>PACMAD clade</taxon>
        <taxon>Chloridoideae</taxon>
        <taxon>Cynodonteae</taxon>
        <taxon>Eleusininae</taxon>
        <taxon>Eleusine</taxon>
    </lineage>
</organism>
<dbReference type="InterPro" id="IPR011005">
    <property type="entry name" value="Dihydropteroate_synth-like_sf"/>
</dbReference>
<name>A0AAV5ETL9_ELECO</name>
<keyword evidence="6" id="KW-0411">Iron-sulfur</keyword>
<evidence type="ECO:0000259" key="10">
    <source>
        <dbReference type="Pfam" id="PF26540"/>
    </source>
</evidence>
<sequence length="1200" mass="132434">MATGVAPAPLPHVRVCDGIGFTRTVDFAKVMSAPSTGAVRTSSSRGRALVAKSSSTGSDTMELEPSSEGSPLLVPRQKYCESIHQTRRRKTRTVMVGNVPLGSDHPIRIQTMTTSDTKDVAKTVEEVMRIADKGADIVRITVQGRKEADACFEIKNSLVQKKVAECFDKIRVNPGNFADRRAQFEKLEYTDEDYQQELEHIEKVFSPLVEKCKQYGRAMRIGTNHGSLSDRIMSYYGDSPRGMVESALEFARICRKLDFHNFVFSMKASNPVVMVQAYRLLVAEMYNLGWDYPLHLGVTEAGEGEDGRMKSAIGIGTLLMDGLGDTIRVSLTEPPEEEIDPCQRLANLGAQAANLQIGVGEEVDYRNVLHRDGSVLMSVTLDQLKAPELLYRSLAAKLIVGMPFKDLATVDSILLRELPPVEDAEARLALKRLVDISMGVLTPLSEQLTKPLPHAIALVNLDELSSGAHKLLPEGTRLAVTLRGDESYEQLDILKGVDDITMLLHNIPYGEEKTGRVHAARRTVDFAKVMSAPSTGAVRTSSSRGRALVAKSSSTGSDTMELEPSSEGSPLLVPRQKYCESIHQTRRRKTRTVMVGNVPLGSDHPIRIQTMTTSDTKDVAKTVEEVMRIADKGADIVRITVQGRKEADACFEIKNSLVQKNYNIPLVADIHFAPTVALRVAECFDKIRVNPGNFADRRAQFEKLEYTDEDYQQELEHIEKVFSPLVEKCKQYGRAMRIGTNHGSLSDRIMSYYGDSPRGMVESALEFARICRKLDFHNFVFSMKASNPVVMVQAYRLLVAEMYNLGWDYPLHLGVTEAGEGEDGRMKSAIGIGTLLMDGLGDTIRVSLTEPPEEEIDPCQRLANLGAQAANLQIGVGEEVDYRNVLHRDGSVLMSVTLDQLKAPELLYRSLAAKLIVGMPFKDLATVDSILLRELPPVEDAEARLALKRLVDISMGVLTPLSEQLTKPLPHAIALVNLDELSSGAHKLLPEGTRLAVTLRGDESYEQLDILKGVDDITMLLHNIPYGEEKTGRVHAARRLFEYLQTNGLNFPVIHHIEFPKVIDRDDLVIRAGTNVGALLVDGLGDGVLLEAADQDFEFLRDTSFNLLQGCRMRNTKTEYVSCPSCGRTLFDLQEISAQIREKTSHLPGVSIAIMGCIVNGPGEMADADFGSVVLLERLTFTLARLLCSAALPWKAPLKP</sequence>
<dbReference type="PANTHER" id="PTHR30454">
    <property type="entry name" value="4-HYDROXY-3-METHYLBUT-2-EN-1-YL DIPHOSPHATE SYNTHASE"/>
    <property type="match status" value="1"/>
</dbReference>
<evidence type="ECO:0000256" key="4">
    <source>
        <dbReference type="ARBA" id="ARBA00023002"/>
    </source>
</evidence>
<evidence type="ECO:0000313" key="12">
    <source>
        <dbReference type="Proteomes" id="UP001054889"/>
    </source>
</evidence>
<keyword evidence="7" id="KW-0414">Isoprene biosynthesis</keyword>
<keyword evidence="12" id="KW-1185">Reference proteome</keyword>
<dbReference type="GO" id="GO:0009507">
    <property type="term" value="C:chloroplast"/>
    <property type="evidence" value="ECO:0007669"/>
    <property type="project" value="TreeGrafter"/>
</dbReference>
<evidence type="ECO:0000256" key="5">
    <source>
        <dbReference type="ARBA" id="ARBA00023004"/>
    </source>
</evidence>
<dbReference type="InterPro" id="IPR004588">
    <property type="entry name" value="IspG_bac-typ"/>
</dbReference>
<gene>
    <name evidence="11" type="primary">gb13598</name>
    <name evidence="11" type="ORF">PR202_gb13598</name>
</gene>
<dbReference type="GO" id="GO:0051539">
    <property type="term" value="F:4 iron, 4 sulfur cluster binding"/>
    <property type="evidence" value="ECO:0007669"/>
    <property type="project" value="UniProtKB-KW"/>
</dbReference>
<protein>
    <submittedName>
        <fullName evidence="11">Uncharacterized protein</fullName>
    </submittedName>
</protein>
<dbReference type="InterPro" id="IPR058579">
    <property type="entry name" value="IspG_C"/>
</dbReference>
<comment type="caution">
    <text evidence="11">The sequence shown here is derived from an EMBL/GenBank/DDBJ whole genome shotgun (WGS) entry which is preliminary data.</text>
</comment>
<keyword evidence="5" id="KW-0408">Iron</keyword>
<dbReference type="Pfam" id="PF04551">
    <property type="entry name" value="GcpE"/>
    <property type="match status" value="2"/>
</dbReference>
<keyword evidence="2" id="KW-0004">4Fe-4S</keyword>
<feature type="region of interest" description="Disordered" evidence="8">
    <location>
        <begin position="37"/>
        <end position="71"/>
    </location>
</feature>
<dbReference type="GO" id="GO:0046872">
    <property type="term" value="F:metal ion binding"/>
    <property type="evidence" value="ECO:0007669"/>
    <property type="project" value="UniProtKB-KW"/>
</dbReference>
<evidence type="ECO:0000256" key="7">
    <source>
        <dbReference type="ARBA" id="ARBA00023229"/>
    </source>
</evidence>
<dbReference type="GO" id="GO:0016114">
    <property type="term" value="P:terpenoid biosynthetic process"/>
    <property type="evidence" value="ECO:0007669"/>
    <property type="project" value="InterPro"/>
</dbReference>
<evidence type="ECO:0000256" key="8">
    <source>
        <dbReference type="SAM" id="MobiDB-lite"/>
    </source>
</evidence>
<dbReference type="NCBIfam" id="TIGR00612">
    <property type="entry name" value="ispG_gcpE"/>
    <property type="match status" value="2"/>
</dbReference>
<dbReference type="GO" id="GO:0046429">
    <property type="term" value="F:4-hydroxy-3-methylbut-2-en-1-yl diphosphate synthase activity (ferredoxin)"/>
    <property type="evidence" value="ECO:0007669"/>
    <property type="project" value="InterPro"/>
</dbReference>
<dbReference type="Proteomes" id="UP001054889">
    <property type="component" value="Unassembled WGS sequence"/>
</dbReference>
<feature type="region of interest" description="Disordered" evidence="8">
    <location>
        <begin position="536"/>
        <end position="570"/>
    </location>
</feature>
<evidence type="ECO:0000256" key="3">
    <source>
        <dbReference type="ARBA" id="ARBA00022723"/>
    </source>
</evidence>
<feature type="domain" description="IspG TIM-barrel" evidence="9">
    <location>
        <begin position="91"/>
        <end position="342"/>
    </location>
</feature>
<proteinExistence type="inferred from homology"/>
<dbReference type="EMBL" id="BQKI01000078">
    <property type="protein sequence ID" value="GJN25732.1"/>
    <property type="molecule type" value="Genomic_DNA"/>
</dbReference>
<dbReference type="SUPFAM" id="SSF56014">
    <property type="entry name" value="Nitrite and sulphite reductase 4Fe-4S domain-like"/>
    <property type="match status" value="1"/>
</dbReference>
<dbReference type="GO" id="GO:0019288">
    <property type="term" value="P:isopentenyl diphosphate biosynthetic process, methylerythritol 4-phosphate pathway"/>
    <property type="evidence" value="ECO:0007669"/>
    <property type="project" value="TreeGrafter"/>
</dbReference>
<evidence type="ECO:0000313" key="11">
    <source>
        <dbReference type="EMBL" id="GJN25732.1"/>
    </source>
</evidence>
<evidence type="ECO:0000256" key="2">
    <source>
        <dbReference type="ARBA" id="ARBA00022485"/>
    </source>
</evidence>
<feature type="domain" description="IspG C-terminal" evidence="10">
    <location>
        <begin position="1119"/>
        <end position="1173"/>
    </location>
</feature>
<dbReference type="InterPro" id="IPR045854">
    <property type="entry name" value="NO2/SO3_Rdtase_4Fe4S_sf"/>
</dbReference>
<dbReference type="Pfam" id="PF26540">
    <property type="entry name" value="GcpE_C"/>
    <property type="match status" value="1"/>
</dbReference>
<dbReference type="HAMAP" id="MF_00159">
    <property type="entry name" value="IspG"/>
    <property type="match status" value="2"/>
</dbReference>
<dbReference type="AlphaFoldDB" id="A0AAV5ETL9"/>
<evidence type="ECO:0000256" key="6">
    <source>
        <dbReference type="ARBA" id="ARBA00023014"/>
    </source>
</evidence>
<keyword evidence="3" id="KW-0479">Metal-binding</keyword>
<dbReference type="InterPro" id="IPR058578">
    <property type="entry name" value="IspG_TIM"/>
</dbReference>
<reference evidence="11" key="1">
    <citation type="journal article" date="2018" name="DNA Res.">
        <title>Multiple hybrid de novo genome assembly of finger millet, an orphan allotetraploid crop.</title>
        <authorList>
            <person name="Hatakeyama M."/>
            <person name="Aluri S."/>
            <person name="Balachadran M.T."/>
            <person name="Sivarajan S.R."/>
            <person name="Patrignani A."/>
            <person name="Gruter S."/>
            <person name="Poveda L."/>
            <person name="Shimizu-Inatsugi R."/>
            <person name="Baeten J."/>
            <person name="Francoijs K.J."/>
            <person name="Nataraja K.N."/>
            <person name="Reddy Y.A.N."/>
            <person name="Phadnis S."/>
            <person name="Ravikumar R.L."/>
            <person name="Schlapbach R."/>
            <person name="Sreeman S.M."/>
            <person name="Shimizu K.K."/>
        </authorList>
    </citation>
    <scope>NUCLEOTIDE SEQUENCE</scope>
</reference>
<evidence type="ECO:0000256" key="1">
    <source>
        <dbReference type="ARBA" id="ARBA00001966"/>
    </source>
</evidence>
<feature type="domain" description="IspG TIM-barrel" evidence="9">
    <location>
        <begin position="590"/>
        <end position="859"/>
    </location>
</feature>
<dbReference type="Gene3D" id="3.30.413.10">
    <property type="entry name" value="Sulfite Reductase Hemoprotein, domain 1"/>
    <property type="match status" value="1"/>
</dbReference>
<dbReference type="FunFam" id="3.20.20.20:FF:000005">
    <property type="entry name" value="4-hydroxy-3-methylbut-2-en-1-yl diphosphate synthase (flavodoxin)"/>
    <property type="match status" value="1"/>
</dbReference>
<reference evidence="11" key="2">
    <citation type="submission" date="2021-12" db="EMBL/GenBank/DDBJ databases">
        <title>Resequencing data analysis of finger millet.</title>
        <authorList>
            <person name="Hatakeyama M."/>
            <person name="Aluri S."/>
            <person name="Balachadran M.T."/>
            <person name="Sivarajan S.R."/>
            <person name="Poveda L."/>
            <person name="Shimizu-Inatsugi R."/>
            <person name="Schlapbach R."/>
            <person name="Sreeman S.M."/>
            <person name="Shimizu K.K."/>
        </authorList>
    </citation>
    <scope>NUCLEOTIDE SEQUENCE</scope>
</reference>
<evidence type="ECO:0000259" key="9">
    <source>
        <dbReference type="Pfam" id="PF04551"/>
    </source>
</evidence>
<dbReference type="Gene3D" id="3.20.20.20">
    <property type="entry name" value="Dihydropteroate synthase-like"/>
    <property type="match status" value="2"/>
</dbReference>
<accession>A0AAV5ETL9</accession>